<dbReference type="GO" id="GO:0046961">
    <property type="term" value="F:proton-transporting ATPase activity, rotational mechanism"/>
    <property type="evidence" value="ECO:0007669"/>
    <property type="project" value="TreeGrafter"/>
</dbReference>
<keyword evidence="10 15" id="KW-0472">Membrane</keyword>
<dbReference type="CDD" id="cd06503">
    <property type="entry name" value="ATP-synt_Fo_b"/>
    <property type="match status" value="1"/>
</dbReference>
<evidence type="ECO:0000256" key="4">
    <source>
        <dbReference type="ARBA" id="ARBA00022475"/>
    </source>
</evidence>
<evidence type="ECO:0000256" key="17">
    <source>
        <dbReference type="SAM" id="Coils"/>
    </source>
</evidence>
<evidence type="ECO:0000256" key="1">
    <source>
        <dbReference type="ARBA" id="ARBA00004377"/>
    </source>
</evidence>
<dbReference type="InterPro" id="IPR002146">
    <property type="entry name" value="ATP_synth_b/b'su_bac/chlpt"/>
</dbReference>
<dbReference type="GO" id="GO:0046933">
    <property type="term" value="F:proton-transporting ATP synthase activity, rotational mechanism"/>
    <property type="evidence" value="ECO:0007669"/>
    <property type="project" value="UniProtKB-UniRule"/>
</dbReference>
<dbReference type="HAMAP" id="MF_01398">
    <property type="entry name" value="ATP_synth_b_bprime"/>
    <property type="match status" value="1"/>
</dbReference>
<dbReference type="RefSeq" id="WP_039844133.1">
    <property type="nucleotide sequence ID" value="NZ_CP006877.1"/>
</dbReference>
<dbReference type="HOGENOM" id="CLU_079215_1_2_5"/>
<feature type="compositionally biased region" description="Low complexity" evidence="18">
    <location>
        <begin position="12"/>
        <end position="33"/>
    </location>
</feature>
<evidence type="ECO:0000256" key="3">
    <source>
        <dbReference type="ARBA" id="ARBA00022448"/>
    </source>
</evidence>
<dbReference type="EMBL" id="CP006877">
    <property type="protein sequence ID" value="AJD40286.1"/>
    <property type="molecule type" value="Genomic_DNA"/>
</dbReference>
<dbReference type="InterPro" id="IPR050059">
    <property type="entry name" value="ATP_synthase_B_chain"/>
</dbReference>
<evidence type="ECO:0000256" key="5">
    <source>
        <dbReference type="ARBA" id="ARBA00022547"/>
    </source>
</evidence>
<dbReference type="Pfam" id="PF00430">
    <property type="entry name" value="ATP-synt_B"/>
    <property type="match status" value="1"/>
</dbReference>
<gene>
    <name evidence="19" type="primary">atpF1</name>
    <name evidence="15" type="synonym">atpF</name>
    <name evidence="19" type="synonym">atpG</name>
    <name evidence="19" type="ORF">RGR602_CH00925</name>
</gene>
<comment type="similarity">
    <text evidence="2 15 16">Belongs to the ATPase B chain family.</text>
</comment>
<evidence type="ECO:0000256" key="6">
    <source>
        <dbReference type="ARBA" id="ARBA00022692"/>
    </source>
</evidence>
<name>A0A0B4WZA4_9HYPH</name>
<evidence type="ECO:0000256" key="7">
    <source>
        <dbReference type="ARBA" id="ARBA00022781"/>
    </source>
</evidence>
<evidence type="ECO:0000256" key="13">
    <source>
        <dbReference type="ARBA" id="ARBA00025614"/>
    </source>
</evidence>
<proteinExistence type="inferred from homology"/>
<evidence type="ECO:0000256" key="11">
    <source>
        <dbReference type="ARBA" id="ARBA00023310"/>
    </source>
</evidence>
<dbReference type="AlphaFoldDB" id="A0A0B4WZA4"/>
<keyword evidence="3 15" id="KW-0813">Transport</keyword>
<keyword evidence="20" id="KW-1185">Reference proteome</keyword>
<keyword evidence="4 15" id="KW-1003">Cell membrane</keyword>
<dbReference type="PANTHER" id="PTHR33445">
    <property type="entry name" value="ATP SYNTHASE SUBUNIT B', CHLOROPLASTIC"/>
    <property type="match status" value="1"/>
</dbReference>
<keyword evidence="9 15" id="KW-0406">Ion transport</keyword>
<comment type="function">
    <text evidence="12 15">F(1)F(0) ATP synthase produces ATP from ADP in the presence of a proton or sodium gradient. F-type ATPases consist of two structural domains, F(1) containing the extramembraneous catalytic core and F(0) containing the membrane proton channel, linked together by a central stalk and a peripheral stalk. During catalysis, ATP synthesis in the catalytic domain of F(1) is coupled via a rotary mechanism of the central stalk subunits to proton translocation.</text>
</comment>
<evidence type="ECO:0000313" key="19">
    <source>
        <dbReference type="EMBL" id="AJD40286.1"/>
    </source>
</evidence>
<dbReference type="GO" id="GO:0005886">
    <property type="term" value="C:plasma membrane"/>
    <property type="evidence" value="ECO:0007669"/>
    <property type="project" value="UniProtKB-SubCell"/>
</dbReference>
<evidence type="ECO:0000313" key="20">
    <source>
        <dbReference type="Proteomes" id="UP000031368"/>
    </source>
</evidence>
<comment type="function">
    <text evidence="13">Component of the F(0) channel, it forms part of the peripheral stalk, linking F(1) to F(0). The b'-subunit is a diverged and duplicated form of b found in plants and photosynthetic bacteria.</text>
</comment>
<evidence type="ECO:0000256" key="15">
    <source>
        <dbReference type="HAMAP-Rule" id="MF_01398"/>
    </source>
</evidence>
<evidence type="ECO:0000256" key="10">
    <source>
        <dbReference type="ARBA" id="ARBA00023136"/>
    </source>
</evidence>
<comment type="subcellular location">
    <subcellularLocation>
        <location evidence="1">Cell inner membrane</location>
        <topology evidence="1">Single-pass membrane protein</topology>
    </subcellularLocation>
    <subcellularLocation>
        <location evidence="15">Cell membrane</location>
        <topology evidence="15">Single-pass membrane protein</topology>
    </subcellularLocation>
</comment>
<keyword evidence="7 15" id="KW-0375">Hydrogen ion transport</keyword>
<feature type="transmembrane region" description="Helical" evidence="15">
    <location>
        <begin position="60"/>
        <end position="78"/>
    </location>
</feature>
<organism evidence="19 20">
    <name type="scientific">Rhizobium gallicum bv. gallicum R602sp</name>
    <dbReference type="NCBI Taxonomy" id="1041138"/>
    <lineage>
        <taxon>Bacteria</taxon>
        <taxon>Pseudomonadati</taxon>
        <taxon>Pseudomonadota</taxon>
        <taxon>Alphaproteobacteria</taxon>
        <taxon>Hyphomicrobiales</taxon>
        <taxon>Rhizobiaceae</taxon>
        <taxon>Rhizobium/Agrobacterium group</taxon>
        <taxon>Rhizobium</taxon>
    </lineage>
</organism>
<keyword evidence="17" id="KW-0175">Coiled coil</keyword>
<evidence type="ECO:0000256" key="14">
    <source>
        <dbReference type="ARBA" id="ARBA00025830"/>
    </source>
</evidence>
<accession>A0A0B4WZA4</accession>
<dbReference type="PANTHER" id="PTHR33445:SF1">
    <property type="entry name" value="ATP SYNTHASE SUBUNIT B"/>
    <property type="match status" value="1"/>
</dbReference>
<dbReference type="NCBIfam" id="NF006612">
    <property type="entry name" value="PRK09174.1"/>
    <property type="match status" value="1"/>
</dbReference>
<evidence type="ECO:0000256" key="9">
    <source>
        <dbReference type="ARBA" id="ARBA00023065"/>
    </source>
</evidence>
<keyword evidence="11 15" id="KW-0066">ATP synthesis</keyword>
<evidence type="ECO:0000256" key="18">
    <source>
        <dbReference type="SAM" id="MobiDB-lite"/>
    </source>
</evidence>
<evidence type="ECO:0000256" key="16">
    <source>
        <dbReference type="RuleBase" id="RU003848"/>
    </source>
</evidence>
<keyword evidence="8 15" id="KW-1133">Transmembrane helix</keyword>
<dbReference type="Proteomes" id="UP000031368">
    <property type="component" value="Chromosome"/>
</dbReference>
<evidence type="ECO:0000256" key="12">
    <source>
        <dbReference type="ARBA" id="ARBA00025198"/>
    </source>
</evidence>
<evidence type="ECO:0000256" key="2">
    <source>
        <dbReference type="ARBA" id="ARBA00005513"/>
    </source>
</evidence>
<protein>
    <recommendedName>
        <fullName evidence="15">ATP synthase subunit b</fullName>
    </recommendedName>
    <alternativeName>
        <fullName evidence="15">ATP synthase F(0) sector subunit b</fullName>
    </alternativeName>
    <alternativeName>
        <fullName evidence="15">ATPase subunit I</fullName>
    </alternativeName>
    <alternativeName>
        <fullName evidence="15">F-type ATPase subunit b</fullName>
        <shortName evidence="15">F-ATPase subunit b</shortName>
    </alternativeName>
</protein>
<dbReference type="KEGG" id="rga:RGR602_CH00925"/>
<evidence type="ECO:0000256" key="8">
    <source>
        <dbReference type="ARBA" id="ARBA00022989"/>
    </source>
</evidence>
<feature type="region of interest" description="Disordered" evidence="18">
    <location>
        <begin position="12"/>
        <end position="50"/>
    </location>
</feature>
<dbReference type="GO" id="GO:0045259">
    <property type="term" value="C:proton-transporting ATP synthase complex"/>
    <property type="evidence" value="ECO:0007669"/>
    <property type="project" value="UniProtKB-KW"/>
</dbReference>
<keyword evidence="5 15" id="KW-0138">CF(0)</keyword>
<reference evidence="19 20" key="1">
    <citation type="submission" date="2013-11" db="EMBL/GenBank/DDBJ databases">
        <title>Complete genome sequence of Rhizobium gallicum bv. gallicum R602.</title>
        <authorList>
            <person name="Bustos P."/>
            <person name="Santamaria R.I."/>
            <person name="Lozano L."/>
            <person name="Acosta J.L."/>
            <person name="Ormeno-Orrillo E."/>
            <person name="Rogel M.A."/>
            <person name="Romero D."/>
            <person name="Cevallos M.A."/>
            <person name="Martinez-Romero E."/>
            <person name="Gonzalez V."/>
        </authorList>
    </citation>
    <scope>NUCLEOTIDE SEQUENCE [LARGE SCALE GENOMIC DNA]</scope>
    <source>
        <strain evidence="19 20">R602</strain>
    </source>
</reference>
<comment type="subunit">
    <text evidence="14 15">F-type ATPases have 2 components, F(1) - the catalytic core - and F(0) - the membrane proton channel. F(1) has five subunits: alpha(3), beta(3), gamma(1), delta(1), epsilon(1). F(0) has three main subunits: a(1), b(2) and c(10-14). The alpha and beta chains form an alternating ring which encloses part of the gamma chain. F(1) is attached to F(0) by a central stalk formed by the gamma and epsilon chains, while a peripheral stalk is formed by the delta and b chains.</text>
</comment>
<feature type="coiled-coil region" evidence="17">
    <location>
        <begin position="101"/>
        <end position="128"/>
    </location>
</feature>
<keyword evidence="6 15" id="KW-0812">Transmembrane</keyword>
<sequence>MFFVTPAYAQEAPAGTAEPGAAPATDPHAAPAPGEVHTETGVPGGEHGGGVFPPFDSSTYASQLLWLAITFAVFFLLMQKVITPRIGGILEQRHKRISQDLDEASRLKAEADADVAAYEAELAAARAKSNSIGSAARDAAKAKAEEDRRSVEASLSEKLKAAEGRIADIKAKAFADVGTIAEETAAAVIEQLIGGTTAKTDVAAAVAAAKKEA</sequence>